<gene>
    <name evidence="1" type="ORF">LCGC14_1036460</name>
</gene>
<sequence length="73" mass="8198">MKFEQIEEDSTYRIRTTGGHTFGTVTGKDSGENTITWESDHPDAEGTHWCRPEQVVVKVVDGTYLGDNGRPTR</sequence>
<name>A0A0F9MT49_9ZZZZ</name>
<accession>A0A0F9MT49</accession>
<dbReference type="AlphaFoldDB" id="A0A0F9MT49"/>
<protein>
    <submittedName>
        <fullName evidence="1">Uncharacterized protein</fullName>
    </submittedName>
</protein>
<proteinExistence type="predicted"/>
<dbReference type="EMBL" id="LAZR01004242">
    <property type="protein sequence ID" value="KKN10465.1"/>
    <property type="molecule type" value="Genomic_DNA"/>
</dbReference>
<evidence type="ECO:0000313" key="1">
    <source>
        <dbReference type="EMBL" id="KKN10465.1"/>
    </source>
</evidence>
<comment type="caution">
    <text evidence="1">The sequence shown here is derived from an EMBL/GenBank/DDBJ whole genome shotgun (WGS) entry which is preliminary data.</text>
</comment>
<reference evidence="1" key="1">
    <citation type="journal article" date="2015" name="Nature">
        <title>Complex archaea that bridge the gap between prokaryotes and eukaryotes.</title>
        <authorList>
            <person name="Spang A."/>
            <person name="Saw J.H."/>
            <person name="Jorgensen S.L."/>
            <person name="Zaremba-Niedzwiedzka K."/>
            <person name="Martijn J."/>
            <person name="Lind A.E."/>
            <person name="van Eijk R."/>
            <person name="Schleper C."/>
            <person name="Guy L."/>
            <person name="Ettema T.J."/>
        </authorList>
    </citation>
    <scope>NUCLEOTIDE SEQUENCE</scope>
</reference>
<organism evidence="1">
    <name type="scientific">marine sediment metagenome</name>
    <dbReference type="NCBI Taxonomy" id="412755"/>
    <lineage>
        <taxon>unclassified sequences</taxon>
        <taxon>metagenomes</taxon>
        <taxon>ecological metagenomes</taxon>
    </lineage>
</organism>